<protein>
    <recommendedName>
        <fullName evidence="1">GTPase-associated protein 1 middle domain-containing protein</fullName>
    </recommendedName>
</protein>
<evidence type="ECO:0000313" key="3">
    <source>
        <dbReference type="Proteomes" id="UP000239210"/>
    </source>
</evidence>
<comment type="caution">
    <text evidence="2">The sequence shown here is derived from an EMBL/GenBank/DDBJ whole genome shotgun (WGS) entry which is preliminary data.</text>
</comment>
<sequence>MGPTGGIGEAAVVEAADVSGPVRGHVVGSAVWRPGTAEPLRWQPEVVSRDLPDDIVHRVLADGPSALPPASAVPRRLGDVDRPYRLALSPPGSDGLVCLRATTAGRPDASGALRLRLAGLLVDPSVIGSAVLRPADLWDADIWSMDPGPRPGRDLRRGSLDDAGLTAFARAHPDQREVVLAAVSSTMRSGGPLLVVGDEPAAAAHWAWLVGRLLLPVATWLLPFSTYERLVAPRPAGTLPFALAGVPGADASAVGAIAELGATVLGDREQPVRGGRDRWVLRSGTAVSAGPWARLAETVVVLDLLPEVARRVDALAAEVGGAGARRPLWALAAAVLLLDDADDLTADAAALARDEWPAGVPVGAPLVTRVLELVREHAPPPVVAAPSARPDAWWETARGRVPADAGESLSRTWFRLSGAVRRGVETARERARERQAEAGDLPSSLLSVAALLDDSPALAEDRRQIAELAREVLVPAVLDRSTDPLRDGWEPVADWLWEELVPELEVAPQLTDGRGLPGTVLSAATHEWLGHRSLPVGPLTVAALQRTGPVEWERAAHRLHVRRGTDVTPLERAAAFLAAVSFGAGNGGTPVERWAGRAAEAAYPHGSLDLDTARVLMEVLPADIPFAWVLGAVLQRTPPGAVTRAAVLRLLDREVVPPALQRLIEWHLG</sequence>
<reference evidence="2 3" key="1">
    <citation type="submission" date="2018-03" db="EMBL/GenBank/DDBJ databases">
        <title>Genomic Encyclopedia of Archaeal and Bacterial Type Strains, Phase II (KMG-II): from individual species to whole genera.</title>
        <authorList>
            <person name="Goeker M."/>
        </authorList>
    </citation>
    <scope>NUCLEOTIDE SEQUENCE [LARGE SCALE GENOMIC DNA]</scope>
    <source>
        <strain evidence="2 3">DSM 45416</strain>
    </source>
</reference>
<proteinExistence type="predicted"/>
<dbReference type="Pfam" id="PF20014">
    <property type="entry name" value="GAP1-M"/>
    <property type="match status" value="1"/>
</dbReference>
<gene>
    <name evidence="2" type="ORF">LY71_12175</name>
</gene>
<dbReference type="Proteomes" id="UP000239210">
    <property type="component" value="Unassembled WGS sequence"/>
</dbReference>
<dbReference type="AlphaFoldDB" id="A0A2T0T159"/>
<feature type="domain" description="GTPase-associated protein 1 middle" evidence="1">
    <location>
        <begin position="165"/>
        <end position="236"/>
    </location>
</feature>
<name>A0A2T0T159_9ACTN</name>
<evidence type="ECO:0000259" key="1">
    <source>
        <dbReference type="Pfam" id="PF20014"/>
    </source>
</evidence>
<organism evidence="2 3">
    <name type="scientific">Geodermatophilus tzadiensis</name>
    <dbReference type="NCBI Taxonomy" id="1137988"/>
    <lineage>
        <taxon>Bacteria</taxon>
        <taxon>Bacillati</taxon>
        <taxon>Actinomycetota</taxon>
        <taxon>Actinomycetes</taxon>
        <taxon>Geodermatophilales</taxon>
        <taxon>Geodermatophilaceae</taxon>
        <taxon>Geodermatophilus</taxon>
    </lineage>
</organism>
<evidence type="ECO:0000313" key="2">
    <source>
        <dbReference type="EMBL" id="PRY39405.1"/>
    </source>
</evidence>
<dbReference type="InterPro" id="IPR045401">
    <property type="entry name" value="GAP1-M"/>
</dbReference>
<accession>A0A2T0T159</accession>
<keyword evidence="3" id="KW-1185">Reference proteome</keyword>
<dbReference type="EMBL" id="PVTG01000021">
    <property type="protein sequence ID" value="PRY39405.1"/>
    <property type="molecule type" value="Genomic_DNA"/>
</dbReference>